<dbReference type="NCBIfam" id="TIGR02802">
    <property type="entry name" value="Pal_lipo"/>
    <property type="match status" value="1"/>
</dbReference>
<keyword evidence="7" id="KW-0131">Cell cycle</keyword>
<dbReference type="PANTHER" id="PTHR30329:SF21">
    <property type="entry name" value="LIPOPROTEIN YIAD-RELATED"/>
    <property type="match status" value="1"/>
</dbReference>
<keyword evidence="2 8" id="KW-0732">Signal</keyword>
<evidence type="ECO:0000313" key="11">
    <source>
        <dbReference type="EMBL" id="MBI2877372.1"/>
    </source>
</evidence>
<evidence type="ECO:0000313" key="12">
    <source>
        <dbReference type="Proteomes" id="UP000769766"/>
    </source>
</evidence>
<keyword evidence="5 8" id="KW-0998">Cell outer membrane</keyword>
<dbReference type="Gene3D" id="3.30.1330.60">
    <property type="entry name" value="OmpA-like domain"/>
    <property type="match status" value="1"/>
</dbReference>
<dbReference type="InterPro" id="IPR014169">
    <property type="entry name" value="Pal_lipo_C"/>
</dbReference>
<evidence type="ECO:0000256" key="6">
    <source>
        <dbReference type="ARBA" id="ARBA00023288"/>
    </source>
</evidence>
<dbReference type="PRINTS" id="PR01021">
    <property type="entry name" value="OMPADOMAIN"/>
</dbReference>
<comment type="similarity">
    <text evidence="8">Belongs to the Pal lipoprotein family.</text>
</comment>
<dbReference type="PANTHER" id="PTHR30329">
    <property type="entry name" value="STATOR ELEMENT OF FLAGELLAR MOTOR COMPLEX"/>
    <property type="match status" value="1"/>
</dbReference>
<gene>
    <name evidence="8 11" type="primary">pal</name>
    <name evidence="11" type="ORF">HYY20_10865</name>
</gene>
<comment type="caution">
    <text evidence="11">The sequence shown here is derived from an EMBL/GenBank/DDBJ whole genome shotgun (WGS) entry which is preliminary data.</text>
</comment>
<dbReference type="InterPro" id="IPR036737">
    <property type="entry name" value="OmpA-like_sf"/>
</dbReference>
<dbReference type="Proteomes" id="UP000769766">
    <property type="component" value="Unassembled WGS sequence"/>
</dbReference>
<dbReference type="InterPro" id="IPR039001">
    <property type="entry name" value="Pal"/>
</dbReference>
<keyword evidence="4 8" id="KW-0564">Palmitate</keyword>
<evidence type="ECO:0000256" key="7">
    <source>
        <dbReference type="ARBA" id="ARBA00023306"/>
    </source>
</evidence>
<dbReference type="InterPro" id="IPR006665">
    <property type="entry name" value="OmpA-like"/>
</dbReference>
<evidence type="ECO:0000256" key="9">
    <source>
        <dbReference type="SAM" id="MobiDB-lite"/>
    </source>
</evidence>
<keyword evidence="3 8" id="KW-0472">Membrane</keyword>
<accession>A0A932CRN9</accession>
<evidence type="ECO:0000256" key="4">
    <source>
        <dbReference type="ARBA" id="ARBA00023139"/>
    </source>
</evidence>
<evidence type="ECO:0000256" key="2">
    <source>
        <dbReference type="ARBA" id="ARBA00022729"/>
    </source>
</evidence>
<dbReference type="Pfam" id="PF00691">
    <property type="entry name" value="OmpA"/>
    <property type="match status" value="1"/>
</dbReference>
<name>A0A932CRN9_UNCTE</name>
<dbReference type="InterPro" id="IPR050330">
    <property type="entry name" value="Bact_OuterMem_StrucFunc"/>
</dbReference>
<feature type="region of interest" description="Disordered" evidence="9">
    <location>
        <begin position="25"/>
        <end position="92"/>
    </location>
</feature>
<proteinExistence type="inferred from homology"/>
<dbReference type="PROSITE" id="PS51257">
    <property type="entry name" value="PROKAR_LIPOPROTEIN"/>
    <property type="match status" value="1"/>
</dbReference>
<keyword evidence="6 8" id="KW-0449">Lipoprotein</keyword>
<evidence type="ECO:0000259" key="10">
    <source>
        <dbReference type="PROSITE" id="PS51123"/>
    </source>
</evidence>
<dbReference type="InterPro" id="IPR006664">
    <property type="entry name" value="OMP_bac"/>
</dbReference>
<comment type="subcellular location">
    <subcellularLocation>
        <location evidence="8">Cell outer membrane</location>
        <topology evidence="8">Lipid-anchor</topology>
    </subcellularLocation>
</comment>
<keyword evidence="1" id="KW-0132">Cell division</keyword>
<dbReference type="AlphaFoldDB" id="A0A932CRN9"/>
<feature type="compositionally biased region" description="Basic and acidic residues" evidence="9">
    <location>
        <begin position="56"/>
        <end position="69"/>
    </location>
</feature>
<dbReference type="EMBL" id="JACPRF010000331">
    <property type="protein sequence ID" value="MBI2877372.1"/>
    <property type="molecule type" value="Genomic_DNA"/>
</dbReference>
<feature type="compositionally biased region" description="Low complexity" evidence="9">
    <location>
        <begin position="30"/>
        <end position="42"/>
    </location>
</feature>
<dbReference type="GO" id="GO:0051301">
    <property type="term" value="P:cell division"/>
    <property type="evidence" value="ECO:0007669"/>
    <property type="project" value="UniProtKB-KW"/>
</dbReference>
<protein>
    <recommendedName>
        <fullName evidence="8">Peptidoglycan-associated lipoprotein</fullName>
        <shortName evidence="8">PAL</shortName>
    </recommendedName>
</protein>
<dbReference type="GO" id="GO:0009279">
    <property type="term" value="C:cell outer membrane"/>
    <property type="evidence" value="ECO:0007669"/>
    <property type="project" value="UniProtKB-SubCell"/>
</dbReference>
<dbReference type="CDD" id="cd07185">
    <property type="entry name" value="OmpA_C-like"/>
    <property type="match status" value="1"/>
</dbReference>
<organism evidence="11 12">
    <name type="scientific">Tectimicrobiota bacterium</name>
    <dbReference type="NCBI Taxonomy" id="2528274"/>
    <lineage>
        <taxon>Bacteria</taxon>
        <taxon>Pseudomonadati</taxon>
        <taxon>Nitrospinota/Tectimicrobiota group</taxon>
        <taxon>Candidatus Tectimicrobiota</taxon>
    </lineage>
</organism>
<dbReference type="PROSITE" id="PS51123">
    <property type="entry name" value="OMPA_2"/>
    <property type="match status" value="1"/>
</dbReference>
<sequence length="204" mass="22320">MRSIGKEWAVLAVVFFMVAVSAGCARRPRPTASTPAAPAAEAPETRAEEAAPPTTAEREAHSHHGEERSGMGPGSGGTAEGQRPRGEEGEAAAAEALRDIHFDLDKYEIRPDSRSILERNALWIQAHSQARVQIEGHADERGTVEYNLALGERRAKKVRDYLISLGVDPKQLSTVSFGEERPLDPGHTEEAWAKNRRAHFVLLK</sequence>
<dbReference type="InterPro" id="IPR006690">
    <property type="entry name" value="OMPA-like_CS"/>
</dbReference>
<dbReference type="SUPFAM" id="SSF103088">
    <property type="entry name" value="OmpA-like"/>
    <property type="match status" value="1"/>
</dbReference>
<reference evidence="11" key="1">
    <citation type="submission" date="2020-07" db="EMBL/GenBank/DDBJ databases">
        <title>Huge and variable diversity of episymbiotic CPR bacteria and DPANN archaea in groundwater ecosystems.</title>
        <authorList>
            <person name="He C.Y."/>
            <person name="Keren R."/>
            <person name="Whittaker M."/>
            <person name="Farag I.F."/>
            <person name="Doudna J."/>
            <person name="Cate J.H.D."/>
            <person name="Banfield J.F."/>
        </authorList>
    </citation>
    <scope>NUCLEOTIDE SEQUENCE</scope>
    <source>
        <strain evidence="11">NC_groundwater_672_Ag_B-0.1um_62_36</strain>
    </source>
</reference>
<dbReference type="PROSITE" id="PS01068">
    <property type="entry name" value="OMPA_1"/>
    <property type="match status" value="1"/>
</dbReference>
<evidence type="ECO:0000256" key="1">
    <source>
        <dbReference type="ARBA" id="ARBA00022618"/>
    </source>
</evidence>
<dbReference type="HAMAP" id="MF_02204">
    <property type="entry name" value="Pal"/>
    <property type="match status" value="1"/>
</dbReference>
<evidence type="ECO:0000256" key="5">
    <source>
        <dbReference type="ARBA" id="ARBA00023237"/>
    </source>
</evidence>
<evidence type="ECO:0000256" key="3">
    <source>
        <dbReference type="ARBA" id="ARBA00023136"/>
    </source>
</evidence>
<feature type="domain" description="OmpA-like" evidence="10">
    <location>
        <begin position="89"/>
        <end position="204"/>
    </location>
</feature>
<evidence type="ECO:0000256" key="8">
    <source>
        <dbReference type="HAMAP-Rule" id="MF_02204"/>
    </source>
</evidence>